<gene>
    <name evidence="1" type="ORF">AWZ03_003108</name>
</gene>
<evidence type="ECO:0000313" key="2">
    <source>
        <dbReference type="Proteomes" id="UP000295192"/>
    </source>
</evidence>
<sequence>MAELDNNAIVVKFCGANCSCPDICIISLANGHGYSVKQCMKLLCYLQVRHCPRLTTQCQPIRHPMAGASSSSSFSFSFSFSLDFGSPALVSVAVK</sequence>
<proteinExistence type="predicted"/>
<protein>
    <submittedName>
        <fullName evidence="1">Uncharacterized protein</fullName>
    </submittedName>
</protein>
<dbReference type="Proteomes" id="UP000295192">
    <property type="component" value="Unassembled WGS sequence"/>
</dbReference>
<organism evidence="1 2">
    <name type="scientific">Drosophila navojoa</name>
    <name type="common">Fruit fly</name>
    <dbReference type="NCBI Taxonomy" id="7232"/>
    <lineage>
        <taxon>Eukaryota</taxon>
        <taxon>Metazoa</taxon>
        <taxon>Ecdysozoa</taxon>
        <taxon>Arthropoda</taxon>
        <taxon>Hexapoda</taxon>
        <taxon>Insecta</taxon>
        <taxon>Pterygota</taxon>
        <taxon>Neoptera</taxon>
        <taxon>Endopterygota</taxon>
        <taxon>Diptera</taxon>
        <taxon>Brachycera</taxon>
        <taxon>Muscomorpha</taxon>
        <taxon>Ephydroidea</taxon>
        <taxon>Drosophilidae</taxon>
        <taxon>Drosophila</taxon>
    </lineage>
</organism>
<keyword evidence="2" id="KW-1185">Reference proteome</keyword>
<reference evidence="1 2" key="1">
    <citation type="journal article" date="2019" name="J. Hered.">
        <title>An Improved Genome Assembly for Drosophila navojoa, the Basal Species in the mojavensis Cluster.</title>
        <authorList>
            <person name="Vanderlinde T."/>
            <person name="Dupim E.G."/>
            <person name="Nazario-Yepiz N.O."/>
            <person name="Carvalho A.B."/>
        </authorList>
    </citation>
    <scope>NUCLEOTIDE SEQUENCE [LARGE SCALE GENOMIC DNA]</scope>
    <source>
        <strain evidence="1">Navoj_Jal97</strain>
        <tissue evidence="1">Whole organism</tissue>
    </source>
</reference>
<comment type="caution">
    <text evidence="1">The sequence shown here is derived from an EMBL/GenBank/DDBJ whole genome shotgun (WGS) entry which is preliminary data.</text>
</comment>
<evidence type="ECO:0000313" key="1">
    <source>
        <dbReference type="EMBL" id="TDG50519.1"/>
    </source>
</evidence>
<accession>A0A484BNX0</accession>
<dbReference type="AlphaFoldDB" id="A0A484BNX0"/>
<dbReference type="EMBL" id="LSRL02000015">
    <property type="protein sequence ID" value="TDG50519.1"/>
    <property type="molecule type" value="Genomic_DNA"/>
</dbReference>
<name>A0A484BNX0_DRONA</name>